<dbReference type="OrthoDB" id="545864at2759"/>
<dbReference type="EMBL" id="LSYV01002207">
    <property type="protein sequence ID" value="KXZ40810.1"/>
    <property type="molecule type" value="Genomic_DNA"/>
</dbReference>
<dbReference type="PANTHER" id="PTHR12393">
    <property type="entry name" value="SPHINGOMYELIN PHOSPHODIESTERASE RELATED"/>
    <property type="match status" value="1"/>
</dbReference>
<name>A0A150FUV0_GONPE</name>
<dbReference type="PANTHER" id="PTHR12393:SF6">
    <property type="entry name" value="SPHINGOMYELIN PHOSPHODIESTERASE 2"/>
    <property type="match status" value="1"/>
</dbReference>
<gene>
    <name evidence="1" type="ORF">GPECTOR_2222g1172</name>
</gene>
<comment type="caution">
    <text evidence="1">The sequence shown here is derived from an EMBL/GenBank/DDBJ whole genome shotgun (WGS) entry which is preliminary data.</text>
</comment>
<keyword evidence="2" id="KW-1185">Reference proteome</keyword>
<dbReference type="GO" id="GO:0030149">
    <property type="term" value="P:sphingolipid catabolic process"/>
    <property type="evidence" value="ECO:0007669"/>
    <property type="project" value="TreeGrafter"/>
</dbReference>
<organism evidence="1 2">
    <name type="scientific">Gonium pectorale</name>
    <name type="common">Green alga</name>
    <dbReference type="NCBI Taxonomy" id="33097"/>
    <lineage>
        <taxon>Eukaryota</taxon>
        <taxon>Viridiplantae</taxon>
        <taxon>Chlorophyta</taxon>
        <taxon>core chlorophytes</taxon>
        <taxon>Chlorophyceae</taxon>
        <taxon>CS clade</taxon>
        <taxon>Chlamydomonadales</taxon>
        <taxon>Volvocaceae</taxon>
        <taxon>Gonium</taxon>
    </lineage>
</organism>
<dbReference type="GO" id="GO:0046513">
    <property type="term" value="P:ceramide biosynthetic process"/>
    <property type="evidence" value="ECO:0007669"/>
    <property type="project" value="TreeGrafter"/>
</dbReference>
<sequence>MLLHSSQASNATVCGGGVPSLRQKGTTALGDASRVWIPDLVERIARHLPPNELPCTLRLVDKATAALFSGPHHTTVRLSQPVPHHAFAQAWGQPGATQPLTLPQRQQLLCLTAATGVTPNLELAMRVAGCLIPPDLPEAAAAGGQLATCLWLLQQRCEPPSCDLHGDWAALMAAAAGSGRRDVCDGLLVAAAEAAHSSCDGGDGGGCGDGGAAAAPSRRGTLLAAAGVLPAPATQPLPTQAAAVPAGLSEALMAAEAVEHAAGYAATSAAWRRCARLGPLAAAAGSRTPDWAAKVEWLEAQGWPKTAAACNIAAAASCADAVSRLAWLRQRGYPIDVTALTTAAAATGNVAAVRFALEAASCGLEDMHLA</sequence>
<dbReference type="GO" id="GO:0071944">
    <property type="term" value="C:cell periphery"/>
    <property type="evidence" value="ECO:0007669"/>
    <property type="project" value="TreeGrafter"/>
</dbReference>
<accession>A0A150FUV0</accession>
<dbReference type="GO" id="GO:0016020">
    <property type="term" value="C:membrane"/>
    <property type="evidence" value="ECO:0007669"/>
    <property type="project" value="TreeGrafter"/>
</dbReference>
<dbReference type="AlphaFoldDB" id="A0A150FUV0"/>
<dbReference type="GO" id="GO:0005783">
    <property type="term" value="C:endoplasmic reticulum"/>
    <property type="evidence" value="ECO:0007669"/>
    <property type="project" value="TreeGrafter"/>
</dbReference>
<dbReference type="Proteomes" id="UP000075714">
    <property type="component" value="Unassembled WGS sequence"/>
</dbReference>
<proteinExistence type="predicted"/>
<dbReference type="GO" id="GO:0004620">
    <property type="term" value="F:phospholipase activity"/>
    <property type="evidence" value="ECO:0007669"/>
    <property type="project" value="TreeGrafter"/>
</dbReference>
<reference evidence="2" key="1">
    <citation type="journal article" date="2016" name="Nat. Commun.">
        <title>The Gonium pectorale genome demonstrates co-option of cell cycle regulation during the evolution of multicellularity.</title>
        <authorList>
            <person name="Hanschen E.R."/>
            <person name="Marriage T.N."/>
            <person name="Ferris P.J."/>
            <person name="Hamaji T."/>
            <person name="Toyoda A."/>
            <person name="Fujiyama A."/>
            <person name="Neme R."/>
            <person name="Noguchi H."/>
            <person name="Minakuchi Y."/>
            <person name="Suzuki M."/>
            <person name="Kawai-Toyooka H."/>
            <person name="Smith D.R."/>
            <person name="Sparks H."/>
            <person name="Anderson J."/>
            <person name="Bakaric R."/>
            <person name="Luria V."/>
            <person name="Karger A."/>
            <person name="Kirschner M.W."/>
            <person name="Durand P.M."/>
            <person name="Michod R.E."/>
            <person name="Nozaki H."/>
            <person name="Olson B.J."/>
        </authorList>
    </citation>
    <scope>NUCLEOTIDE SEQUENCE [LARGE SCALE GENOMIC DNA]</scope>
    <source>
        <strain evidence="2">NIES-2863</strain>
    </source>
</reference>
<evidence type="ECO:0000313" key="1">
    <source>
        <dbReference type="EMBL" id="KXZ40810.1"/>
    </source>
</evidence>
<protein>
    <submittedName>
        <fullName evidence="1">Uncharacterized protein</fullName>
    </submittedName>
</protein>
<evidence type="ECO:0000313" key="2">
    <source>
        <dbReference type="Proteomes" id="UP000075714"/>
    </source>
</evidence>